<evidence type="ECO:0000313" key="2">
    <source>
        <dbReference type="EMBL" id="DBA00289.1"/>
    </source>
</evidence>
<reference evidence="2" key="1">
    <citation type="submission" date="2022-11" db="EMBL/GenBank/DDBJ databases">
        <authorList>
            <person name="Morgan W.R."/>
            <person name="Tartar A."/>
        </authorList>
    </citation>
    <scope>NUCLEOTIDE SEQUENCE</scope>
    <source>
        <strain evidence="2">ARSEF 373</strain>
    </source>
</reference>
<comment type="caution">
    <text evidence="2">The sequence shown here is derived from an EMBL/GenBank/DDBJ whole genome shotgun (WGS) entry which is preliminary data.</text>
</comment>
<dbReference type="InterPro" id="IPR041588">
    <property type="entry name" value="Integrase_H2C2"/>
</dbReference>
<gene>
    <name evidence="2" type="ORF">N0F65_001484</name>
</gene>
<dbReference type="InterPro" id="IPR050951">
    <property type="entry name" value="Retrovirus_Pol_polyprotein"/>
</dbReference>
<proteinExistence type="predicted"/>
<keyword evidence="3" id="KW-1185">Reference proteome</keyword>
<dbReference type="GO" id="GO:0015074">
    <property type="term" value="P:DNA integration"/>
    <property type="evidence" value="ECO:0007669"/>
    <property type="project" value="InterPro"/>
</dbReference>
<name>A0AAV2Z408_9STRA</name>
<dbReference type="Pfam" id="PF17921">
    <property type="entry name" value="Integrase_H2C2"/>
    <property type="match status" value="1"/>
</dbReference>
<dbReference type="InterPro" id="IPR036397">
    <property type="entry name" value="RNaseH_sf"/>
</dbReference>
<dbReference type="PANTHER" id="PTHR37984">
    <property type="entry name" value="PROTEIN CBG26694"/>
    <property type="match status" value="1"/>
</dbReference>
<dbReference type="GO" id="GO:0003676">
    <property type="term" value="F:nucleic acid binding"/>
    <property type="evidence" value="ECO:0007669"/>
    <property type="project" value="InterPro"/>
</dbReference>
<dbReference type="FunFam" id="1.10.340.70:FF:000001">
    <property type="entry name" value="Retrovirus-related Pol polyprotein from transposon gypsy-like Protein"/>
    <property type="match status" value="1"/>
</dbReference>
<dbReference type="EMBL" id="DAKRPA010000066">
    <property type="protein sequence ID" value="DBA00289.1"/>
    <property type="molecule type" value="Genomic_DNA"/>
</dbReference>
<accession>A0AAV2Z408</accession>
<evidence type="ECO:0000313" key="3">
    <source>
        <dbReference type="Proteomes" id="UP001146120"/>
    </source>
</evidence>
<dbReference type="PROSITE" id="PS50994">
    <property type="entry name" value="INTEGRASE"/>
    <property type="match status" value="1"/>
</dbReference>
<dbReference type="AlphaFoldDB" id="A0AAV2Z408"/>
<protein>
    <recommendedName>
        <fullName evidence="1">Integrase catalytic domain-containing protein</fullName>
    </recommendedName>
</protein>
<dbReference type="InterPro" id="IPR001584">
    <property type="entry name" value="Integrase_cat-core"/>
</dbReference>
<evidence type="ECO:0000259" key="1">
    <source>
        <dbReference type="PROSITE" id="PS50994"/>
    </source>
</evidence>
<reference evidence="2" key="2">
    <citation type="journal article" date="2023" name="Microbiol Resour">
        <title>Decontamination and Annotation of the Draft Genome Sequence of the Oomycete Lagenidium giganteum ARSEF 373.</title>
        <authorList>
            <person name="Morgan W.R."/>
            <person name="Tartar A."/>
        </authorList>
    </citation>
    <scope>NUCLEOTIDE SEQUENCE</scope>
    <source>
        <strain evidence="2">ARSEF 373</strain>
    </source>
</reference>
<dbReference type="PANTHER" id="PTHR37984:SF5">
    <property type="entry name" value="PROTEIN NYNRIN-LIKE"/>
    <property type="match status" value="1"/>
</dbReference>
<dbReference type="Gene3D" id="3.30.420.10">
    <property type="entry name" value="Ribonuclease H-like superfamily/Ribonuclease H"/>
    <property type="match status" value="1"/>
</dbReference>
<dbReference type="InterPro" id="IPR012337">
    <property type="entry name" value="RNaseH-like_sf"/>
</dbReference>
<dbReference type="Gene3D" id="1.10.340.70">
    <property type="match status" value="1"/>
</dbReference>
<dbReference type="Proteomes" id="UP001146120">
    <property type="component" value="Unassembled WGS sequence"/>
</dbReference>
<feature type="domain" description="Integrase catalytic" evidence="1">
    <location>
        <begin position="259"/>
        <end position="419"/>
    </location>
</feature>
<sequence length="618" mass="70289">MACNTPALKVLKIRVEQLFCKFSSIQFLRMNREFNQPADLLAGQAMQRAQGLEVLDQDTVSDLVTLNRLPEILDVLVGEDTSGDEISPDCVTLDVSTEMSPVPNVDKEISVSRLMAVTRTQDEELWICTMKKFLRGDLEDLTEDQLRACKTTSDAFLIDQRDFLNYIGVERRGQIEDSADNLQIRVVVPTTLQQDLLHHYHASLESGHQGIVRTFARLRQRFYWCGMYQSCYRFVTSCLDCETAKGRPNLRIPSPGNLVAVYPFQIIAMDFIPSLPESYRGNSELLLFVDLHTGFAICHASASRTAVTVASIYEEAVFRSVGANEQIRHDREAGFMSDFFTEFNRLMGQKQRATLAYRPQANGMAERKVQTITRAMKIYVSDPEQRDWDHYAERLVFALNTAVDSTRKETPFFLVHGWDPRTTIEATLGIAQTDTQDAESRRWRLGIQRSYMHARAQANKLIKDATDARAAAAMHVASPDPKLEVGSQVWVFLDRVRPGFAKKLAQPWHGPFRVSEMVEDYACRLEIAGTEYRLYPVEHLSKVKLRREYLDRPTEALIAPDYGRFDFDEALLPQASMKSPRFWTCECPIRPDSAVASANTWYAGPRQALNRAGSPRRT</sequence>
<dbReference type="SUPFAM" id="SSF53098">
    <property type="entry name" value="Ribonuclease H-like"/>
    <property type="match status" value="1"/>
</dbReference>
<organism evidence="2 3">
    <name type="scientific">Lagenidium giganteum</name>
    <dbReference type="NCBI Taxonomy" id="4803"/>
    <lineage>
        <taxon>Eukaryota</taxon>
        <taxon>Sar</taxon>
        <taxon>Stramenopiles</taxon>
        <taxon>Oomycota</taxon>
        <taxon>Peronosporomycetes</taxon>
        <taxon>Pythiales</taxon>
        <taxon>Pythiaceae</taxon>
    </lineage>
</organism>